<feature type="transmembrane region" description="Helical" evidence="1">
    <location>
        <begin position="130"/>
        <end position="148"/>
    </location>
</feature>
<feature type="transmembrane region" description="Helical" evidence="1">
    <location>
        <begin position="335"/>
        <end position="358"/>
    </location>
</feature>
<protein>
    <recommendedName>
        <fullName evidence="4">Membrane protein AbrB duplication</fullName>
    </recommendedName>
</protein>
<dbReference type="PIRSF" id="PIRSF038991">
    <property type="entry name" value="Protein_AbrB"/>
    <property type="match status" value="1"/>
</dbReference>
<evidence type="ECO:0000313" key="3">
    <source>
        <dbReference type="Proteomes" id="UP000316887"/>
    </source>
</evidence>
<dbReference type="InterPro" id="IPR017516">
    <property type="entry name" value="AbrB_dup"/>
</dbReference>
<feature type="transmembrane region" description="Helical" evidence="1">
    <location>
        <begin position="99"/>
        <end position="118"/>
    </location>
</feature>
<dbReference type="GO" id="GO:0010468">
    <property type="term" value="P:regulation of gene expression"/>
    <property type="evidence" value="ECO:0007669"/>
    <property type="project" value="InterPro"/>
</dbReference>
<dbReference type="Pfam" id="PF05145">
    <property type="entry name" value="AbrB"/>
    <property type="match status" value="1"/>
</dbReference>
<dbReference type="Proteomes" id="UP000316887">
    <property type="component" value="Unassembled WGS sequence"/>
</dbReference>
<dbReference type="GO" id="GO:0016020">
    <property type="term" value="C:membrane"/>
    <property type="evidence" value="ECO:0007669"/>
    <property type="project" value="InterPro"/>
</dbReference>
<proteinExistence type="predicted"/>
<feature type="transmembrane region" description="Helical" evidence="1">
    <location>
        <begin position="43"/>
        <end position="63"/>
    </location>
</feature>
<accession>A0A542VYU6</accession>
<dbReference type="RefSeq" id="WP_141918770.1">
    <property type="nucleotide sequence ID" value="NZ_VFOF01000001.1"/>
</dbReference>
<comment type="caution">
    <text evidence="2">The sequence shown here is derived from an EMBL/GenBank/DDBJ whole genome shotgun (WGS) entry which is preliminary data.</text>
</comment>
<keyword evidence="1" id="KW-0812">Transmembrane</keyword>
<sequence>MVKFLCPPSRWTLKNWPVLWQWTGLILASLFFTLLWNSLHMPAALLLGPMSAAIIFSVLNGRVRLSKKPFSFAQGVIGCMVAHNLSFRILGEIIKDWPIFLGGVFSVIIISNLIGWLMTRWKIFPGTTALWGAAPGAATVMTLLSESYDADIRLVAFMQYFRVICVAVIASFISQIWMASGNSGYQLPSIVWFPLIDWMSLAKTLALILVAMPISRLFHIPNGRLLLPLFSGLILQYLGYLNLTLPPLLLAFSYTMLGWNIGMRFSRPVVSYVAHSFFKVFVAIIVLIVLCGCMGALLVHFTHIDPLTAYLATSPGGSDSIAIIAASSPDRVDMAFIMAMQTVRLIAVLLSVPLITCLSHYHTQNNKKSAQQR</sequence>
<dbReference type="InterPro" id="IPR007820">
    <property type="entry name" value="AbrB_fam"/>
</dbReference>
<name>A0A542VYU6_ZYMMB</name>
<gene>
    <name evidence="2" type="ORF">FBY58_0026</name>
</gene>
<feature type="transmembrane region" description="Helical" evidence="1">
    <location>
        <begin position="190"/>
        <end position="211"/>
    </location>
</feature>
<feature type="transmembrane region" description="Helical" evidence="1">
    <location>
        <begin position="18"/>
        <end position="36"/>
    </location>
</feature>
<evidence type="ECO:0000313" key="2">
    <source>
        <dbReference type="EMBL" id="TQL16495.1"/>
    </source>
</evidence>
<dbReference type="PANTHER" id="PTHR38457:SF1">
    <property type="entry name" value="REGULATOR ABRB-RELATED"/>
    <property type="match status" value="1"/>
</dbReference>
<evidence type="ECO:0008006" key="4">
    <source>
        <dbReference type="Google" id="ProtNLM"/>
    </source>
</evidence>
<evidence type="ECO:0000256" key="1">
    <source>
        <dbReference type="SAM" id="Phobius"/>
    </source>
</evidence>
<feature type="transmembrane region" description="Helical" evidence="1">
    <location>
        <begin position="69"/>
        <end position="87"/>
    </location>
</feature>
<dbReference type="AlphaFoldDB" id="A0A542VYU6"/>
<dbReference type="EMBL" id="VFOF01000001">
    <property type="protein sequence ID" value="TQL16495.1"/>
    <property type="molecule type" value="Genomic_DNA"/>
</dbReference>
<dbReference type="PANTHER" id="PTHR38457">
    <property type="entry name" value="REGULATOR ABRB-RELATED"/>
    <property type="match status" value="1"/>
</dbReference>
<feature type="transmembrane region" description="Helical" evidence="1">
    <location>
        <begin position="160"/>
        <end position="178"/>
    </location>
</feature>
<dbReference type="NCBIfam" id="TIGR03082">
    <property type="entry name" value="Gneg_AbrB_dup"/>
    <property type="match status" value="2"/>
</dbReference>
<feature type="transmembrane region" description="Helical" evidence="1">
    <location>
        <begin position="277"/>
        <end position="301"/>
    </location>
</feature>
<keyword evidence="1" id="KW-1133">Transmembrane helix</keyword>
<organism evidence="2 3">
    <name type="scientific">Zymomonas mobilis</name>
    <dbReference type="NCBI Taxonomy" id="542"/>
    <lineage>
        <taxon>Bacteria</taxon>
        <taxon>Pseudomonadati</taxon>
        <taxon>Pseudomonadota</taxon>
        <taxon>Alphaproteobacteria</taxon>
        <taxon>Sphingomonadales</taxon>
        <taxon>Zymomonadaceae</taxon>
        <taxon>Zymomonas</taxon>
    </lineage>
</organism>
<keyword evidence="1" id="KW-0472">Membrane</keyword>
<dbReference type="OrthoDB" id="9809910at2"/>
<reference evidence="2 3" key="1">
    <citation type="submission" date="2019-06" db="EMBL/GenBank/DDBJ databases">
        <title>Genome sequencing of Zymomonas mobilis strains for genetic engineering and biofuel applications.</title>
        <authorList>
            <person name="Teravest M."/>
        </authorList>
    </citation>
    <scope>NUCLEOTIDE SEQUENCE [LARGE SCALE GENOMIC DNA]</scope>
    <source>
        <strain evidence="2 3">AN0101</strain>
    </source>
</reference>